<dbReference type="PANTHER" id="PTHR33657:SF8">
    <property type="entry name" value="DOMAIN PROTEIN, PUTATIVE (AFU_ORTHOLOGUE AFUA_5G00600)-RELATED"/>
    <property type="match status" value="1"/>
</dbReference>
<dbReference type="PIRSF" id="PIRSF029958">
    <property type="entry name" value="Necrosis-inducing_protein"/>
    <property type="match status" value="1"/>
</dbReference>
<dbReference type="RefSeq" id="XP_009536438.1">
    <property type="nucleotide sequence ID" value="XM_009538143.1"/>
</dbReference>
<comment type="subcellular location">
    <subcellularLocation>
        <location evidence="1">Secreted</location>
    </subcellularLocation>
</comment>
<reference evidence="6 7" key="1">
    <citation type="journal article" date="2006" name="Science">
        <title>Phytophthora genome sequences uncover evolutionary origins and mechanisms of pathogenesis.</title>
        <authorList>
            <person name="Tyler B.M."/>
            <person name="Tripathy S."/>
            <person name="Zhang X."/>
            <person name="Dehal P."/>
            <person name="Jiang R.H."/>
            <person name="Aerts A."/>
            <person name="Arredondo F.D."/>
            <person name="Baxter L."/>
            <person name="Bensasson D."/>
            <person name="Beynon J.L."/>
            <person name="Chapman J."/>
            <person name="Damasceno C.M."/>
            <person name="Dorrance A.E."/>
            <person name="Dou D."/>
            <person name="Dickerman A.W."/>
            <person name="Dubchak I.L."/>
            <person name="Garbelotto M."/>
            <person name="Gijzen M."/>
            <person name="Gordon S.G."/>
            <person name="Govers F."/>
            <person name="Grunwald N.J."/>
            <person name="Huang W."/>
            <person name="Ivors K.L."/>
            <person name="Jones R.W."/>
            <person name="Kamoun S."/>
            <person name="Krampis K."/>
            <person name="Lamour K.H."/>
            <person name="Lee M.K."/>
            <person name="McDonald W.H."/>
            <person name="Medina M."/>
            <person name="Meijer H.J."/>
            <person name="Nordberg E.K."/>
            <person name="Maclean D.J."/>
            <person name="Ospina-Giraldo M.D."/>
            <person name="Morris P.F."/>
            <person name="Phuntumart V."/>
            <person name="Putnam N.H."/>
            <person name="Rash S."/>
            <person name="Rose J.K."/>
            <person name="Sakihama Y."/>
            <person name="Salamov A.A."/>
            <person name="Savidor A."/>
            <person name="Scheuring C.F."/>
            <person name="Smith B.M."/>
            <person name="Sobral B.W."/>
            <person name="Terry A."/>
            <person name="Torto-Alalibo T.A."/>
            <person name="Win J."/>
            <person name="Xu Z."/>
            <person name="Zhang H."/>
            <person name="Grigoriev I.V."/>
            <person name="Rokhsar D.S."/>
            <person name="Boore J.L."/>
        </authorList>
    </citation>
    <scope>NUCLEOTIDE SEQUENCE [LARGE SCALE GENOMIC DNA]</scope>
    <source>
        <strain evidence="6 7">P6497</strain>
    </source>
</reference>
<feature type="chain" id="PRO_5003473301" evidence="5">
    <location>
        <begin position="20"/>
        <end position="227"/>
    </location>
</feature>
<evidence type="ECO:0000256" key="5">
    <source>
        <dbReference type="SAM" id="SignalP"/>
    </source>
</evidence>
<protein>
    <submittedName>
        <fullName evidence="6">Necrosis inducing-like protein NPP1 type</fullName>
    </submittedName>
</protein>
<dbReference type="GeneID" id="20638484"/>
<keyword evidence="7" id="KW-1185">Reference proteome</keyword>
<dbReference type="Proteomes" id="UP000002640">
    <property type="component" value="Unassembled WGS sequence"/>
</dbReference>
<evidence type="ECO:0000313" key="7">
    <source>
        <dbReference type="Proteomes" id="UP000002640"/>
    </source>
</evidence>
<dbReference type="Pfam" id="PF05630">
    <property type="entry name" value="NPP1"/>
    <property type="match status" value="1"/>
</dbReference>
<evidence type="ECO:0000256" key="1">
    <source>
        <dbReference type="ARBA" id="ARBA00004613"/>
    </source>
</evidence>
<evidence type="ECO:0000256" key="2">
    <source>
        <dbReference type="ARBA" id="ARBA00009520"/>
    </source>
</evidence>
<dbReference type="SMR" id="G5A8P0"/>
<dbReference type="InParanoid" id="G5A8P0"/>
<keyword evidence="4" id="KW-0843">Virulence</keyword>
<keyword evidence="5" id="KW-0732">Signal</keyword>
<feature type="signal peptide" evidence="5">
    <location>
        <begin position="1"/>
        <end position="19"/>
    </location>
</feature>
<evidence type="ECO:0000313" key="6">
    <source>
        <dbReference type="EMBL" id="EGZ08266.1"/>
    </source>
</evidence>
<dbReference type="AlphaFoldDB" id="G5A8P0"/>
<comment type="similarity">
    <text evidence="2">Belongs to the Necrosis inducing protein (NPP1) family.</text>
</comment>
<dbReference type="GO" id="GO:0005576">
    <property type="term" value="C:extracellular region"/>
    <property type="evidence" value="ECO:0007669"/>
    <property type="project" value="UniProtKB-SubCell"/>
</dbReference>
<accession>G5A8P0</accession>
<keyword evidence="3" id="KW-0964">Secreted</keyword>
<dbReference type="OMA" id="FDTGHRH"/>
<organism evidence="6 7">
    <name type="scientific">Phytophthora sojae (strain P6497)</name>
    <name type="common">Soybean stem and root rot agent</name>
    <name type="synonym">Phytophthora megasperma f. sp. glycines</name>
    <dbReference type="NCBI Taxonomy" id="1094619"/>
    <lineage>
        <taxon>Eukaryota</taxon>
        <taxon>Sar</taxon>
        <taxon>Stramenopiles</taxon>
        <taxon>Oomycota</taxon>
        <taxon>Peronosporomycetes</taxon>
        <taxon>Peronosporales</taxon>
        <taxon>Peronosporaceae</taxon>
        <taxon>Phytophthora</taxon>
    </lineage>
</organism>
<dbReference type="EMBL" id="JH159161">
    <property type="protein sequence ID" value="EGZ08266.1"/>
    <property type="molecule type" value="Genomic_DNA"/>
</dbReference>
<dbReference type="PANTHER" id="PTHR33657">
    <property type="entry name" value="DOMAIN PROTEIN, PUTATIVE (AFU_ORTHOLOGUE AFUA_5G00600)-RELATED"/>
    <property type="match status" value="1"/>
</dbReference>
<dbReference type="KEGG" id="psoj:PHYSODRAFT_254223"/>
<sequence>MNLRAFLAAAAASLVMVEAEIKWIDHDQVQSFPQPEPVTDFEKFAVKYKPQLHISNGCHPYPAVQADVYSRSDWYRGKWTIMYAWYFPKGRACKDDFKTGHRHFWEDVVVWVDNPNPDNSTLLGVPMYAGHRHIKVVPVDEKYLKDGKTVKFGSYKSLGAQVVGLTEDYGEIQDLITWEQLTVEARTALSEANFHVDGGVREVVVPIKDGQFEKTLESAYPADFDRK</sequence>
<dbReference type="InterPro" id="IPR008701">
    <property type="entry name" value="NPP1"/>
</dbReference>
<proteinExistence type="inferred from homology"/>
<gene>
    <name evidence="6" type="ORF">PHYSODRAFT_254223</name>
</gene>
<evidence type="ECO:0000256" key="3">
    <source>
        <dbReference type="ARBA" id="ARBA00022525"/>
    </source>
</evidence>
<evidence type="ECO:0000256" key="4">
    <source>
        <dbReference type="ARBA" id="ARBA00023026"/>
    </source>
</evidence>
<name>G5A8P0_PHYSP</name>